<organism evidence="2 3">
    <name type="scientific">Penicillium argentinense</name>
    <dbReference type="NCBI Taxonomy" id="1131581"/>
    <lineage>
        <taxon>Eukaryota</taxon>
        <taxon>Fungi</taxon>
        <taxon>Dikarya</taxon>
        <taxon>Ascomycota</taxon>
        <taxon>Pezizomycotina</taxon>
        <taxon>Eurotiomycetes</taxon>
        <taxon>Eurotiomycetidae</taxon>
        <taxon>Eurotiales</taxon>
        <taxon>Aspergillaceae</taxon>
        <taxon>Penicillium</taxon>
    </lineage>
</organism>
<dbReference type="Proteomes" id="UP001149074">
    <property type="component" value="Unassembled WGS sequence"/>
</dbReference>
<keyword evidence="3" id="KW-1185">Reference proteome</keyword>
<evidence type="ECO:0000256" key="1">
    <source>
        <dbReference type="SAM" id="MobiDB-lite"/>
    </source>
</evidence>
<proteinExistence type="predicted"/>
<feature type="region of interest" description="Disordered" evidence="1">
    <location>
        <begin position="165"/>
        <end position="189"/>
    </location>
</feature>
<gene>
    <name evidence="2" type="ORF">N7532_007936</name>
</gene>
<accession>A0A9W9K213</accession>
<sequence length="228" mass="24891">MWVRRSLNTGLDHGPLPVRAVHADQARGPIRTNCLGRPQSIGAEGLPLDGLTRDPQELAVYQCGCSGGGKLGLALVLFDDNREAHNLSACLVGRGTRALEGQRSTGNDDWELISQGRKNHGDFGRDHVVHALGQLNFLKKLAGSATEGRRRQTLGGGFKARLFEDQALTTTEGRSRRREGTTGKFGEATKGGLEEVTTGAQRREVVGMEPRRVFQPRAKNFEKRPIMV</sequence>
<dbReference type="RefSeq" id="XP_056471234.1">
    <property type="nucleotide sequence ID" value="XM_056620428.1"/>
</dbReference>
<evidence type="ECO:0000313" key="2">
    <source>
        <dbReference type="EMBL" id="KAJ5089252.1"/>
    </source>
</evidence>
<dbReference type="AlphaFoldDB" id="A0A9W9K213"/>
<dbReference type="GeneID" id="81359407"/>
<name>A0A9W9K213_9EURO</name>
<evidence type="ECO:0000313" key="3">
    <source>
        <dbReference type="Proteomes" id="UP001149074"/>
    </source>
</evidence>
<comment type="caution">
    <text evidence="2">The sequence shown here is derived from an EMBL/GenBank/DDBJ whole genome shotgun (WGS) entry which is preliminary data.</text>
</comment>
<reference evidence="2" key="2">
    <citation type="journal article" date="2023" name="IMA Fungus">
        <title>Comparative genomic study of the Penicillium genus elucidates a diverse pangenome and 15 lateral gene transfer events.</title>
        <authorList>
            <person name="Petersen C."/>
            <person name="Sorensen T."/>
            <person name="Nielsen M.R."/>
            <person name="Sondergaard T.E."/>
            <person name="Sorensen J.L."/>
            <person name="Fitzpatrick D.A."/>
            <person name="Frisvad J.C."/>
            <person name="Nielsen K.L."/>
        </authorList>
    </citation>
    <scope>NUCLEOTIDE SEQUENCE</scope>
    <source>
        <strain evidence="2">IBT 30761</strain>
    </source>
</reference>
<dbReference type="EMBL" id="JAPQKI010000009">
    <property type="protein sequence ID" value="KAJ5089252.1"/>
    <property type="molecule type" value="Genomic_DNA"/>
</dbReference>
<protein>
    <submittedName>
        <fullName evidence="2">Uncharacterized protein</fullName>
    </submittedName>
</protein>
<reference evidence="2" key="1">
    <citation type="submission" date="2022-11" db="EMBL/GenBank/DDBJ databases">
        <authorList>
            <person name="Petersen C."/>
        </authorList>
    </citation>
    <scope>NUCLEOTIDE SEQUENCE</scope>
    <source>
        <strain evidence="2">IBT 30761</strain>
    </source>
</reference>